<evidence type="ECO:0000313" key="2">
    <source>
        <dbReference type="Proteomes" id="UP000672011"/>
    </source>
</evidence>
<dbReference type="RefSeq" id="WP_230476698.1">
    <property type="nucleotide sequence ID" value="NZ_CP072842.1"/>
</dbReference>
<gene>
    <name evidence="1" type="ORF">J9309_01535</name>
</gene>
<proteinExistence type="predicted"/>
<dbReference type="Proteomes" id="UP000672011">
    <property type="component" value="Chromosome"/>
</dbReference>
<reference evidence="1 2" key="1">
    <citation type="journal article" date="2021" name="Int. J. Syst. Evol. Microbiol.">
        <title>Faecalibacter bovis sp. nov., isolated from cow faeces.</title>
        <authorList>
            <person name="Li F."/>
            <person name="Zhao W."/>
            <person name="Hong Q."/>
            <person name="Shao Q."/>
            <person name="Song J."/>
            <person name="Yang S."/>
        </authorList>
    </citation>
    <scope>NUCLEOTIDE SEQUENCE [LARGE SCALE GENOMIC DNA]</scope>
    <source>
        <strain evidence="1 2">ZY171143</strain>
    </source>
</reference>
<accession>A0ABX7XDS6</accession>
<sequence length="336" mass="38031">MNYLYHNIDLKISIGKQVRFNVCESIQIKKSVETLTNTATIVLPREFRNAVSPSGKNIELAGKSILDFITKGDPIKIAFGYDQDLEVEFIGYVTNIGAEAPLQIECEDEMYKLKKADKVTKTISSGKLEDILKAVIPEQYEIICNESYHIGKWIIQKATPYEVLAELQEKVGLRFYFMDAKTLYVGMMTDFKPDAVHEFNFSKNVRRGSDLKFVINDETPKQIIVESMQKNGQKLTYTTGDPNGESKTKVVFPNLTQADLKKWGDAFLKQEKIGGLKGTLDSWCLPRTNPGDSAQITRPIYNDKHQDGTYFIKAVTIDINKDVGIKRANELSHKLI</sequence>
<dbReference type="SUPFAM" id="SSF69279">
    <property type="entry name" value="Phage tail proteins"/>
    <property type="match status" value="1"/>
</dbReference>
<organism evidence="1 2">
    <name type="scientific">Faecalibacter bovis</name>
    <dbReference type="NCBI Taxonomy" id="2898187"/>
    <lineage>
        <taxon>Bacteria</taxon>
        <taxon>Pseudomonadati</taxon>
        <taxon>Bacteroidota</taxon>
        <taxon>Flavobacteriia</taxon>
        <taxon>Flavobacteriales</taxon>
        <taxon>Weeksellaceae</taxon>
        <taxon>Faecalibacter</taxon>
    </lineage>
</organism>
<protein>
    <submittedName>
        <fullName evidence="1">Uncharacterized protein</fullName>
    </submittedName>
</protein>
<dbReference type="EMBL" id="CP072842">
    <property type="protein sequence ID" value="QTV06058.1"/>
    <property type="molecule type" value="Genomic_DNA"/>
</dbReference>
<keyword evidence="2" id="KW-1185">Reference proteome</keyword>
<evidence type="ECO:0000313" key="1">
    <source>
        <dbReference type="EMBL" id="QTV06058.1"/>
    </source>
</evidence>
<name>A0ABX7XDS6_9FLAO</name>
<reference evidence="2" key="2">
    <citation type="submission" date="2021-04" db="EMBL/GenBank/DDBJ databases">
        <title>Taxonomy of Flavobacteriaceae bacterium ZY171143.</title>
        <authorList>
            <person name="Li F."/>
        </authorList>
    </citation>
    <scope>NUCLEOTIDE SEQUENCE [LARGE SCALE GENOMIC DNA]</scope>
    <source>
        <strain evidence="2">ZY171143</strain>
    </source>
</reference>